<evidence type="ECO:0000256" key="4">
    <source>
        <dbReference type="RuleBase" id="RU003476"/>
    </source>
</evidence>
<keyword evidence="3 4" id="KW-0378">Hydrolase</keyword>
<evidence type="ECO:0000259" key="5">
    <source>
        <dbReference type="PROSITE" id="PS51462"/>
    </source>
</evidence>
<dbReference type="GO" id="GO:0016787">
    <property type="term" value="F:hydrolase activity"/>
    <property type="evidence" value="ECO:0007669"/>
    <property type="project" value="UniProtKB-KW"/>
</dbReference>
<dbReference type="Gene3D" id="3.90.79.10">
    <property type="entry name" value="Nucleoside Triphosphate Pyrophosphohydrolase"/>
    <property type="match status" value="1"/>
</dbReference>
<feature type="domain" description="Nudix hydrolase" evidence="5">
    <location>
        <begin position="15"/>
        <end position="148"/>
    </location>
</feature>
<comment type="cofactor">
    <cofactor evidence="1">
        <name>Mg(2+)</name>
        <dbReference type="ChEBI" id="CHEBI:18420"/>
    </cofactor>
</comment>
<evidence type="ECO:0000313" key="6">
    <source>
        <dbReference type="EMBL" id="MFC4337946.1"/>
    </source>
</evidence>
<proteinExistence type="inferred from homology"/>
<dbReference type="PROSITE" id="PS51462">
    <property type="entry name" value="NUDIX"/>
    <property type="match status" value="1"/>
</dbReference>
<sequence length="156" mass="16958">MVRIDHWGDAEAPEPTSAVPAACVFVEDGAGRVLLLRRSDNGLWALPGGTHELGESLPETAVREAREETGLEVRLTGFVGTYTDPSHVIDYGDGEVRQQFALCFRGEAVGGRLRPSAESPLLRWCGEDEVAELDVHPSTGLRIEHGFRRSGEVHLG</sequence>
<evidence type="ECO:0000256" key="3">
    <source>
        <dbReference type="ARBA" id="ARBA00022801"/>
    </source>
</evidence>
<name>A0ABV8U5V9_9ACTN</name>
<dbReference type="InterPro" id="IPR015797">
    <property type="entry name" value="NUDIX_hydrolase-like_dom_sf"/>
</dbReference>
<dbReference type="InterPro" id="IPR020084">
    <property type="entry name" value="NUDIX_hydrolase_CS"/>
</dbReference>
<evidence type="ECO:0000313" key="7">
    <source>
        <dbReference type="Proteomes" id="UP001595823"/>
    </source>
</evidence>
<comment type="similarity">
    <text evidence="2 4">Belongs to the Nudix hydrolase family.</text>
</comment>
<protein>
    <submittedName>
        <fullName evidence="6">NUDIX hydrolase</fullName>
    </submittedName>
</protein>
<dbReference type="PRINTS" id="PR00502">
    <property type="entry name" value="NUDIXFAMILY"/>
</dbReference>
<evidence type="ECO:0000256" key="2">
    <source>
        <dbReference type="ARBA" id="ARBA00005582"/>
    </source>
</evidence>
<dbReference type="InterPro" id="IPR020476">
    <property type="entry name" value="Nudix_hydrolase"/>
</dbReference>
<gene>
    <name evidence="6" type="ORF">ACFPET_22385</name>
</gene>
<accession>A0ABV8U5V9</accession>
<evidence type="ECO:0000256" key="1">
    <source>
        <dbReference type="ARBA" id="ARBA00001946"/>
    </source>
</evidence>
<comment type="caution">
    <text evidence="6">The sequence shown here is derived from an EMBL/GenBank/DDBJ whole genome shotgun (WGS) entry which is preliminary data.</text>
</comment>
<keyword evidence="7" id="KW-1185">Reference proteome</keyword>
<dbReference type="Pfam" id="PF00293">
    <property type="entry name" value="NUDIX"/>
    <property type="match status" value="1"/>
</dbReference>
<dbReference type="PANTHER" id="PTHR43046:SF16">
    <property type="entry name" value="ADP-RIBOSE PYROPHOSPHATASE YJHB-RELATED"/>
    <property type="match status" value="1"/>
</dbReference>
<reference evidence="7" key="1">
    <citation type="journal article" date="2019" name="Int. J. Syst. Evol. Microbiol.">
        <title>The Global Catalogue of Microorganisms (GCM) 10K type strain sequencing project: providing services to taxonomists for standard genome sequencing and annotation.</title>
        <authorList>
            <consortium name="The Broad Institute Genomics Platform"/>
            <consortium name="The Broad Institute Genome Sequencing Center for Infectious Disease"/>
            <person name="Wu L."/>
            <person name="Ma J."/>
        </authorList>
    </citation>
    <scope>NUCLEOTIDE SEQUENCE [LARGE SCALE GENOMIC DNA]</scope>
    <source>
        <strain evidence="7">IBRC-M 10908</strain>
    </source>
</reference>
<dbReference type="RefSeq" id="WP_380625449.1">
    <property type="nucleotide sequence ID" value="NZ_JBHSDK010000061.1"/>
</dbReference>
<organism evidence="6 7">
    <name type="scientific">Salininema proteolyticum</name>
    <dbReference type="NCBI Taxonomy" id="1607685"/>
    <lineage>
        <taxon>Bacteria</taxon>
        <taxon>Bacillati</taxon>
        <taxon>Actinomycetota</taxon>
        <taxon>Actinomycetes</taxon>
        <taxon>Glycomycetales</taxon>
        <taxon>Glycomycetaceae</taxon>
        <taxon>Salininema</taxon>
    </lineage>
</organism>
<dbReference type="EMBL" id="JBHSDK010000061">
    <property type="protein sequence ID" value="MFC4337946.1"/>
    <property type="molecule type" value="Genomic_DNA"/>
</dbReference>
<dbReference type="InterPro" id="IPR000086">
    <property type="entry name" value="NUDIX_hydrolase_dom"/>
</dbReference>
<dbReference type="Proteomes" id="UP001595823">
    <property type="component" value="Unassembled WGS sequence"/>
</dbReference>
<dbReference type="PROSITE" id="PS00893">
    <property type="entry name" value="NUDIX_BOX"/>
    <property type="match status" value="1"/>
</dbReference>
<dbReference type="SUPFAM" id="SSF55811">
    <property type="entry name" value="Nudix"/>
    <property type="match status" value="1"/>
</dbReference>
<dbReference type="PANTHER" id="PTHR43046">
    <property type="entry name" value="GDP-MANNOSE MANNOSYL HYDROLASE"/>
    <property type="match status" value="1"/>
</dbReference>